<dbReference type="GO" id="GO:0005874">
    <property type="term" value="C:microtubule"/>
    <property type="evidence" value="ECO:0007669"/>
    <property type="project" value="TreeGrafter"/>
</dbReference>
<accession>A0A165PVC1</accession>
<dbReference type="Pfam" id="PF01031">
    <property type="entry name" value="Dynamin_M"/>
    <property type="match status" value="1"/>
</dbReference>
<reference evidence="6 7" key="1">
    <citation type="journal article" date="2016" name="Mol. Biol. Evol.">
        <title>Comparative Genomics of Early-Diverging Mushroom-Forming Fungi Provides Insights into the Origins of Lignocellulose Decay Capabilities.</title>
        <authorList>
            <person name="Nagy L.G."/>
            <person name="Riley R."/>
            <person name="Tritt A."/>
            <person name="Adam C."/>
            <person name="Daum C."/>
            <person name="Floudas D."/>
            <person name="Sun H."/>
            <person name="Yadav J.S."/>
            <person name="Pangilinan J."/>
            <person name="Larsson K.H."/>
            <person name="Matsuura K."/>
            <person name="Barry K."/>
            <person name="Labutti K."/>
            <person name="Kuo R."/>
            <person name="Ohm R.A."/>
            <person name="Bhattacharya S.S."/>
            <person name="Shirouzu T."/>
            <person name="Yoshinaga Y."/>
            <person name="Martin F.M."/>
            <person name="Grigoriev I.V."/>
            <person name="Hibbett D.S."/>
        </authorList>
    </citation>
    <scope>NUCLEOTIDE SEQUENCE [LARGE SCALE GENOMIC DNA]</scope>
    <source>
        <strain evidence="6 7">L-15889</strain>
    </source>
</reference>
<dbReference type="SUPFAM" id="SSF52540">
    <property type="entry name" value="P-loop containing nucleoside triphosphate hydrolases"/>
    <property type="match status" value="1"/>
</dbReference>
<dbReference type="Pfam" id="PF02212">
    <property type="entry name" value="GED"/>
    <property type="match status" value="1"/>
</dbReference>
<dbReference type="PANTHER" id="PTHR11566:SF235">
    <property type="entry name" value="DYNAMIN-RELATED PROTEIN DNM1"/>
    <property type="match status" value="1"/>
</dbReference>
<dbReference type="InterPro" id="IPR003130">
    <property type="entry name" value="GED"/>
</dbReference>
<dbReference type="AlphaFoldDB" id="A0A165PVC1"/>
<evidence type="ECO:0000313" key="7">
    <source>
        <dbReference type="Proteomes" id="UP000076727"/>
    </source>
</evidence>
<feature type="region of interest" description="Disordered" evidence="3">
    <location>
        <begin position="633"/>
        <end position="654"/>
    </location>
</feature>
<evidence type="ECO:0008006" key="8">
    <source>
        <dbReference type="Google" id="ProtNLM"/>
    </source>
</evidence>
<dbReference type="OrthoDB" id="5061070at2759"/>
<gene>
    <name evidence="6" type="ORF">DAEQUDRAFT_670973</name>
</gene>
<evidence type="ECO:0000259" key="5">
    <source>
        <dbReference type="PROSITE" id="PS51718"/>
    </source>
</evidence>
<dbReference type="CDD" id="cd08771">
    <property type="entry name" value="DLP_1"/>
    <property type="match status" value="1"/>
</dbReference>
<dbReference type="GO" id="GO:0005777">
    <property type="term" value="C:peroxisome"/>
    <property type="evidence" value="ECO:0007669"/>
    <property type="project" value="TreeGrafter"/>
</dbReference>
<dbReference type="PROSITE" id="PS51718">
    <property type="entry name" value="G_DYNAMIN_2"/>
    <property type="match status" value="1"/>
</dbReference>
<proteinExistence type="predicted"/>
<dbReference type="EMBL" id="KV429064">
    <property type="protein sequence ID" value="KZT68666.1"/>
    <property type="molecule type" value="Genomic_DNA"/>
</dbReference>
<dbReference type="STRING" id="1314783.A0A165PVC1"/>
<dbReference type="InterPro" id="IPR045063">
    <property type="entry name" value="Dynamin_N"/>
</dbReference>
<protein>
    <recommendedName>
        <fullName evidence="8">Dynamin protein dnm1</fullName>
    </recommendedName>
</protein>
<feature type="domain" description="GED" evidence="4">
    <location>
        <begin position="705"/>
        <end position="796"/>
    </location>
</feature>
<dbReference type="GO" id="GO:0003924">
    <property type="term" value="F:GTPase activity"/>
    <property type="evidence" value="ECO:0007669"/>
    <property type="project" value="InterPro"/>
</dbReference>
<evidence type="ECO:0000313" key="6">
    <source>
        <dbReference type="EMBL" id="KZT68666.1"/>
    </source>
</evidence>
<dbReference type="SMART" id="SM00302">
    <property type="entry name" value="GED"/>
    <property type="match status" value="1"/>
</dbReference>
<dbReference type="InterPro" id="IPR020850">
    <property type="entry name" value="GED_dom"/>
</dbReference>
<dbReference type="GO" id="GO:0008017">
    <property type="term" value="F:microtubule binding"/>
    <property type="evidence" value="ECO:0007669"/>
    <property type="project" value="TreeGrafter"/>
</dbReference>
<dbReference type="GO" id="GO:0016020">
    <property type="term" value="C:membrane"/>
    <property type="evidence" value="ECO:0007669"/>
    <property type="project" value="TreeGrafter"/>
</dbReference>
<dbReference type="Pfam" id="PF00350">
    <property type="entry name" value="Dynamin_N"/>
    <property type="match status" value="1"/>
</dbReference>
<dbReference type="Gene3D" id="1.20.120.1240">
    <property type="entry name" value="Dynamin, middle domain"/>
    <property type="match status" value="1"/>
</dbReference>
<dbReference type="GO" id="GO:0005739">
    <property type="term" value="C:mitochondrion"/>
    <property type="evidence" value="ECO:0007669"/>
    <property type="project" value="TreeGrafter"/>
</dbReference>
<organism evidence="6 7">
    <name type="scientific">Daedalea quercina L-15889</name>
    <dbReference type="NCBI Taxonomy" id="1314783"/>
    <lineage>
        <taxon>Eukaryota</taxon>
        <taxon>Fungi</taxon>
        <taxon>Dikarya</taxon>
        <taxon>Basidiomycota</taxon>
        <taxon>Agaricomycotina</taxon>
        <taxon>Agaricomycetes</taxon>
        <taxon>Polyporales</taxon>
        <taxon>Fomitopsis</taxon>
    </lineage>
</organism>
<sequence>MDADLIKLVNKLQDTFANLGTCYAGGELDMPQLAVVGSQSAGKSSVLETIVGRDFLPRGQGIVTRRPLVLQLIHTPVPEPAPGQPAPTYTEWGQFLHLDKRFTDFDEIRREIEQETFRVAGQNKGISKLPIHLRICSPDVLDLTLVDLPGLTKIPVGDQPSDIERQIRSLVLDYITKPNCIILAVSAANVDLANSESLKLARSVDPQGRRTIGVLTKLDLMDAGTNALDILTGRVYPLKLGFIGVVCRSQQDINSGKHLTDAIETEAEFFRSHAAYRNIAHKNGTKYLAKTLNQVLLNHIRDKLPDMKARLNTLMGQAQQELNSFGDAAVYGDKNQQGALVLRLMTQFARDFVASIEGTNVNISTKELSGGARVYYIFNDVFGAALNSIDSTHNLDNQDIRTAIRNSTGPRPSLFVPEIAFDLLVKPQIKLLEAPSLRCVELVYEELVKICHNCTSAELQRFPRLHAQLVETVSELLRERLGPTTDYTQSLIDIQTAYINTNHPAFIAGSAMAAQAPAIAPPKQEPRRPSSAQSINGVVSPDEDEDTSEEANGVNGVAPRDGRSVSSTVHDRARTIASTNETPHRGGSPKPHHHHHGTIRPHSAQPTTGAQSGTAKETFLNYFFGQNGPGPISGATADRASMGTGVTPIGRDVSGGDPVLHSGLMAGKRSLEGNNAAFDMKSLGKHIEAVRIDGPQLTPREEMETNLIRSLIASYFNIVRQTIQDLVPKAVMHFLVNHTSQQVQNRLVASLYKPELFGELLNEDETLVAERARVKALLDAYKEAFKTLSEVTLKSS</sequence>
<dbReference type="PROSITE" id="PS51388">
    <property type="entry name" value="GED"/>
    <property type="match status" value="1"/>
</dbReference>
<dbReference type="InterPro" id="IPR000375">
    <property type="entry name" value="Dynamin_stalk"/>
</dbReference>
<dbReference type="SMART" id="SM00053">
    <property type="entry name" value="DYNc"/>
    <property type="match status" value="1"/>
</dbReference>
<keyword evidence="2" id="KW-0342">GTP-binding</keyword>
<keyword evidence="7" id="KW-1185">Reference proteome</keyword>
<dbReference type="PANTHER" id="PTHR11566">
    <property type="entry name" value="DYNAMIN"/>
    <property type="match status" value="1"/>
</dbReference>
<feature type="domain" description="Dynamin-type G" evidence="5">
    <location>
        <begin position="27"/>
        <end position="305"/>
    </location>
</feature>
<dbReference type="PRINTS" id="PR00195">
    <property type="entry name" value="DYNAMIN"/>
</dbReference>
<dbReference type="Gene3D" id="3.40.50.300">
    <property type="entry name" value="P-loop containing nucleotide triphosphate hydrolases"/>
    <property type="match status" value="1"/>
</dbReference>
<evidence type="ECO:0000256" key="3">
    <source>
        <dbReference type="SAM" id="MobiDB-lite"/>
    </source>
</evidence>
<dbReference type="Proteomes" id="UP000076727">
    <property type="component" value="Unassembled WGS sequence"/>
</dbReference>
<dbReference type="FunFam" id="3.40.50.300:FF:001027">
    <property type="entry name" value="dynamin-related protein 3A"/>
    <property type="match status" value="1"/>
</dbReference>
<evidence type="ECO:0000256" key="2">
    <source>
        <dbReference type="ARBA" id="ARBA00023134"/>
    </source>
</evidence>
<evidence type="ECO:0000259" key="4">
    <source>
        <dbReference type="PROSITE" id="PS51388"/>
    </source>
</evidence>
<dbReference type="GO" id="GO:0006897">
    <property type="term" value="P:endocytosis"/>
    <property type="evidence" value="ECO:0007669"/>
    <property type="project" value="TreeGrafter"/>
</dbReference>
<keyword evidence="1" id="KW-0547">Nucleotide-binding</keyword>
<evidence type="ECO:0000256" key="1">
    <source>
        <dbReference type="ARBA" id="ARBA00022741"/>
    </source>
</evidence>
<dbReference type="GO" id="GO:0016559">
    <property type="term" value="P:peroxisome fission"/>
    <property type="evidence" value="ECO:0007669"/>
    <property type="project" value="TreeGrafter"/>
</dbReference>
<dbReference type="InterPro" id="IPR022812">
    <property type="entry name" value="Dynamin"/>
</dbReference>
<dbReference type="InterPro" id="IPR030381">
    <property type="entry name" value="G_DYNAMIN_dom"/>
</dbReference>
<dbReference type="GO" id="GO:0005525">
    <property type="term" value="F:GTP binding"/>
    <property type="evidence" value="ECO:0007669"/>
    <property type="project" value="InterPro"/>
</dbReference>
<name>A0A165PVC1_9APHY</name>
<dbReference type="InterPro" id="IPR001401">
    <property type="entry name" value="Dynamin_GTPase"/>
</dbReference>
<dbReference type="GO" id="GO:0048312">
    <property type="term" value="P:intracellular distribution of mitochondria"/>
    <property type="evidence" value="ECO:0007669"/>
    <property type="project" value="TreeGrafter"/>
</dbReference>
<dbReference type="InterPro" id="IPR027417">
    <property type="entry name" value="P-loop_NTPase"/>
</dbReference>
<feature type="region of interest" description="Disordered" evidence="3">
    <location>
        <begin position="517"/>
        <end position="612"/>
    </location>
</feature>
<feature type="compositionally biased region" description="Basic residues" evidence="3">
    <location>
        <begin position="590"/>
        <end position="599"/>
    </location>
</feature>
<dbReference type="GO" id="GO:0000266">
    <property type="term" value="P:mitochondrial fission"/>
    <property type="evidence" value="ECO:0007669"/>
    <property type="project" value="TreeGrafter"/>
</dbReference>